<keyword evidence="7" id="KW-0143">Chaperone</keyword>
<evidence type="ECO:0000256" key="4">
    <source>
        <dbReference type="ARBA" id="ARBA00013194"/>
    </source>
</evidence>
<dbReference type="SUPFAM" id="SSF102735">
    <property type="entry name" value="Trigger factor ribosome-binding domain"/>
    <property type="match status" value="1"/>
</dbReference>
<dbReference type="GO" id="GO:0015031">
    <property type="term" value="P:protein transport"/>
    <property type="evidence" value="ECO:0007669"/>
    <property type="project" value="InterPro"/>
</dbReference>
<dbReference type="EMBL" id="LCLJ01000029">
    <property type="protein sequence ID" value="KKU14295.1"/>
    <property type="molecule type" value="Genomic_DNA"/>
</dbReference>
<dbReference type="GO" id="GO:0003755">
    <property type="term" value="F:peptidyl-prolyl cis-trans isomerase activity"/>
    <property type="evidence" value="ECO:0007669"/>
    <property type="project" value="UniProtKB-KW"/>
</dbReference>
<evidence type="ECO:0000256" key="7">
    <source>
        <dbReference type="ARBA" id="ARBA00023186"/>
    </source>
</evidence>
<dbReference type="InterPro" id="IPR008880">
    <property type="entry name" value="Trigger_fac_C"/>
</dbReference>
<dbReference type="Proteomes" id="UP000034727">
    <property type="component" value="Unassembled WGS sequence"/>
</dbReference>
<dbReference type="Pfam" id="PF05698">
    <property type="entry name" value="Trigger_C"/>
    <property type="match status" value="1"/>
</dbReference>
<dbReference type="GO" id="GO:0005737">
    <property type="term" value="C:cytoplasm"/>
    <property type="evidence" value="ECO:0007669"/>
    <property type="project" value="UniProtKB-SubCell"/>
</dbReference>
<dbReference type="GO" id="GO:0051083">
    <property type="term" value="P:'de novo' cotranslational protein folding"/>
    <property type="evidence" value="ECO:0007669"/>
    <property type="project" value="TreeGrafter"/>
</dbReference>
<comment type="subcellular location">
    <subcellularLocation>
        <location evidence="2">Cytoplasm</location>
    </subcellularLocation>
</comment>
<dbReference type="GO" id="GO:0043335">
    <property type="term" value="P:protein unfolding"/>
    <property type="evidence" value="ECO:0007669"/>
    <property type="project" value="TreeGrafter"/>
</dbReference>
<evidence type="ECO:0000256" key="2">
    <source>
        <dbReference type="ARBA" id="ARBA00004496"/>
    </source>
</evidence>
<evidence type="ECO:0000259" key="11">
    <source>
        <dbReference type="Pfam" id="PF05698"/>
    </source>
</evidence>
<comment type="similarity">
    <text evidence="3">Belongs to the FKBP-type PPIase family. Tig subfamily.</text>
</comment>
<feature type="domain" description="Trigger factor ribosome-binding bacterial" evidence="10">
    <location>
        <begin position="4"/>
        <end position="149"/>
    </location>
</feature>
<dbReference type="Gene3D" id="1.10.3120.10">
    <property type="entry name" value="Trigger factor, C-terminal domain"/>
    <property type="match status" value="1"/>
</dbReference>
<gene>
    <name evidence="12" type="ORF">UX22_C0029G0001</name>
</gene>
<dbReference type="Gene3D" id="3.30.70.1050">
    <property type="entry name" value="Trigger factor ribosome-binding domain"/>
    <property type="match status" value="1"/>
</dbReference>
<evidence type="ECO:0000313" key="13">
    <source>
        <dbReference type="Proteomes" id="UP000034727"/>
    </source>
</evidence>
<feature type="domain" description="Trigger factor C-terminal" evidence="11">
    <location>
        <begin position="176"/>
        <end position="332"/>
    </location>
</feature>
<dbReference type="InterPro" id="IPR037041">
    <property type="entry name" value="Trigger_fac_C_sf"/>
</dbReference>
<comment type="catalytic activity">
    <reaction evidence="1">
        <text>[protein]-peptidylproline (omega=180) = [protein]-peptidylproline (omega=0)</text>
        <dbReference type="Rhea" id="RHEA:16237"/>
        <dbReference type="Rhea" id="RHEA-COMP:10747"/>
        <dbReference type="Rhea" id="RHEA-COMP:10748"/>
        <dbReference type="ChEBI" id="CHEBI:83833"/>
        <dbReference type="ChEBI" id="CHEBI:83834"/>
        <dbReference type="EC" id="5.2.1.8"/>
    </reaction>
</comment>
<evidence type="ECO:0000256" key="9">
    <source>
        <dbReference type="ARBA" id="ARBA00029986"/>
    </source>
</evidence>
<dbReference type="InterPro" id="IPR005215">
    <property type="entry name" value="Trig_fac"/>
</dbReference>
<reference evidence="12 13" key="1">
    <citation type="journal article" date="2015" name="Nature">
        <title>rRNA introns, odd ribosomes, and small enigmatic genomes across a large radiation of phyla.</title>
        <authorList>
            <person name="Brown C.T."/>
            <person name="Hug L.A."/>
            <person name="Thomas B.C."/>
            <person name="Sharon I."/>
            <person name="Castelle C.J."/>
            <person name="Singh A."/>
            <person name="Wilkins M.J."/>
            <person name="Williams K.H."/>
            <person name="Banfield J.F."/>
        </authorList>
    </citation>
    <scope>NUCLEOTIDE SEQUENCE [LARGE SCALE GENOMIC DNA]</scope>
</reference>
<proteinExistence type="inferred from homology"/>
<dbReference type="EC" id="5.2.1.8" evidence="4"/>
<organism evidence="12 13">
    <name type="scientific">Candidatus Jorgensenbacteria bacterium GW2011_GWA2_45_9</name>
    <dbReference type="NCBI Taxonomy" id="1618663"/>
    <lineage>
        <taxon>Bacteria</taxon>
        <taxon>Candidatus Joergenseniibacteriota</taxon>
    </lineage>
</organism>
<keyword evidence="8" id="KW-0413">Isomerase</keyword>
<dbReference type="PANTHER" id="PTHR30560">
    <property type="entry name" value="TRIGGER FACTOR CHAPERONE AND PEPTIDYL-PROLYL CIS/TRANS ISOMERASE"/>
    <property type="match status" value="1"/>
</dbReference>
<evidence type="ECO:0000256" key="8">
    <source>
        <dbReference type="ARBA" id="ARBA00023235"/>
    </source>
</evidence>
<dbReference type="Pfam" id="PF05697">
    <property type="entry name" value="Trigger_N"/>
    <property type="match status" value="1"/>
</dbReference>
<evidence type="ECO:0000256" key="5">
    <source>
        <dbReference type="ARBA" id="ARBA00016902"/>
    </source>
</evidence>
<dbReference type="PATRIC" id="fig|1618663.3.peg.592"/>
<sequence length="340" mass="38743">MAVKAKTKKQKDSVVEIEAEISADELEAHKKSIFSEWKKEMSADGFRKGNVPEEIAEKIIDQKHLLEDAAYSAIDDSYPVILEECEINPITAPRVKVTKLVSGSPIEFTVTVAVKPEFSMPDYRKITKELIQGVKKISVEEIEVDEAIKYVKRMRGAEDKDLTDKFVKTIGNFGNVSEFKQKIKENIEGEKQLAAKADLREKIAEALILETKIKIPQILLDDECARISIHLDHELEKSGMLKNDYFAKIKKTEGEFEAEERVRAEKQYKTKYIFEKIAEKENIAPSNKEVEAELSGFLSYYGGTDPDDAAKYVYEFLRNEKVISFLENGCVREATDEKKK</sequence>
<evidence type="ECO:0000256" key="6">
    <source>
        <dbReference type="ARBA" id="ARBA00023110"/>
    </source>
</evidence>
<dbReference type="SUPFAM" id="SSF109998">
    <property type="entry name" value="Triger factor/SurA peptide-binding domain-like"/>
    <property type="match status" value="1"/>
</dbReference>
<evidence type="ECO:0000313" key="12">
    <source>
        <dbReference type="EMBL" id="KKU14295.1"/>
    </source>
</evidence>
<dbReference type="AlphaFoldDB" id="A0A0G1R065"/>
<dbReference type="InterPro" id="IPR008881">
    <property type="entry name" value="Trigger_fac_ribosome-bd_bac"/>
</dbReference>
<dbReference type="InterPro" id="IPR027304">
    <property type="entry name" value="Trigger_fact/SurA_dom_sf"/>
</dbReference>
<comment type="caution">
    <text evidence="12">The sequence shown here is derived from an EMBL/GenBank/DDBJ whole genome shotgun (WGS) entry which is preliminary data.</text>
</comment>
<protein>
    <recommendedName>
        <fullName evidence="5">Trigger factor</fullName>
        <ecNumber evidence="4">5.2.1.8</ecNumber>
    </recommendedName>
    <alternativeName>
        <fullName evidence="9">PPIase</fullName>
    </alternativeName>
</protein>
<dbReference type="InterPro" id="IPR036611">
    <property type="entry name" value="Trigger_fac_ribosome-bd_sf"/>
</dbReference>
<dbReference type="GO" id="GO:0044183">
    <property type="term" value="F:protein folding chaperone"/>
    <property type="evidence" value="ECO:0007669"/>
    <property type="project" value="TreeGrafter"/>
</dbReference>
<dbReference type="PANTHER" id="PTHR30560:SF3">
    <property type="entry name" value="TRIGGER FACTOR-LIKE PROTEIN TIG, CHLOROPLASTIC"/>
    <property type="match status" value="1"/>
</dbReference>
<name>A0A0G1R065_9BACT</name>
<evidence type="ECO:0000256" key="1">
    <source>
        <dbReference type="ARBA" id="ARBA00000971"/>
    </source>
</evidence>
<evidence type="ECO:0000259" key="10">
    <source>
        <dbReference type="Pfam" id="PF05697"/>
    </source>
</evidence>
<evidence type="ECO:0000256" key="3">
    <source>
        <dbReference type="ARBA" id="ARBA00005464"/>
    </source>
</evidence>
<dbReference type="GO" id="GO:0043022">
    <property type="term" value="F:ribosome binding"/>
    <property type="evidence" value="ECO:0007669"/>
    <property type="project" value="TreeGrafter"/>
</dbReference>
<keyword evidence="6" id="KW-0697">Rotamase</keyword>
<accession>A0A0G1R065</accession>